<organism evidence="1 2">
    <name type="scientific">Agromyces larvae</name>
    <dbReference type="NCBI Taxonomy" id="2929802"/>
    <lineage>
        <taxon>Bacteria</taxon>
        <taxon>Bacillati</taxon>
        <taxon>Actinomycetota</taxon>
        <taxon>Actinomycetes</taxon>
        <taxon>Micrococcales</taxon>
        <taxon>Microbacteriaceae</taxon>
        <taxon>Agromyces</taxon>
    </lineage>
</organism>
<gene>
    <name evidence="1" type="ORF">MTO99_15330</name>
</gene>
<dbReference type="SUPFAM" id="SSF50475">
    <property type="entry name" value="FMN-binding split barrel"/>
    <property type="match status" value="1"/>
</dbReference>
<evidence type="ECO:0000313" key="2">
    <source>
        <dbReference type="Proteomes" id="UP000832097"/>
    </source>
</evidence>
<evidence type="ECO:0000313" key="1">
    <source>
        <dbReference type="EMBL" id="UOE43533.1"/>
    </source>
</evidence>
<dbReference type="EMBL" id="CP094528">
    <property type="protein sequence ID" value="UOE43533.1"/>
    <property type="molecule type" value="Genomic_DNA"/>
</dbReference>
<dbReference type="Proteomes" id="UP000832097">
    <property type="component" value="Chromosome"/>
</dbReference>
<dbReference type="PANTHER" id="PTHR34071">
    <property type="entry name" value="5-NITROIMIDAZOLE ANTIBIOTICS RESISTANCE PROTEIN, NIMA-FAMILY-RELATED PROTEIN-RELATED"/>
    <property type="match status" value="1"/>
</dbReference>
<dbReference type="PANTHER" id="PTHR34071:SF2">
    <property type="entry name" value="FLAVIN-NUCLEOTIDE-BINDING PROTEIN"/>
    <property type="match status" value="1"/>
</dbReference>
<name>A0ABY4BWH3_9MICO</name>
<dbReference type="RefSeq" id="WP_243554599.1">
    <property type="nucleotide sequence ID" value="NZ_CP094528.1"/>
</dbReference>
<dbReference type="Pfam" id="PF12900">
    <property type="entry name" value="Pyridox_ox_2"/>
    <property type="match status" value="1"/>
</dbReference>
<dbReference type="Gene3D" id="2.30.110.10">
    <property type="entry name" value="Electron Transport, Fmn-binding Protein, Chain A"/>
    <property type="match status" value="1"/>
</dbReference>
<accession>A0ABY4BWH3</accession>
<proteinExistence type="predicted"/>
<keyword evidence="2" id="KW-1185">Reference proteome</keyword>
<sequence length="223" mass="23735">MTLTNDAPARRVRRLADRQVTDRDALYRLLDDQLVGHLAAVADGMPIVVPMAYARVGDDLLLHGSTGGGFALRAVETRAPVAFAVTSLDGVVVARSLYDSSMNYRSAVAYGTLEPVDDPTAALDALADRLIPGRGAEVRANTRREVAGTRVLRLALDDVVMKARAGGPSEAPDDGEDRSVWAGVVPLAPAWGEPVASELTPEQTPMPESVVALMRSRARLPTL</sequence>
<protein>
    <submittedName>
        <fullName evidence="1">Pyridoxamine 5'-phosphate oxidase family protein</fullName>
    </submittedName>
</protein>
<dbReference type="InterPro" id="IPR012349">
    <property type="entry name" value="Split_barrel_FMN-bd"/>
</dbReference>
<reference evidence="1 2" key="1">
    <citation type="submission" date="2022-03" db="EMBL/GenBank/DDBJ databases">
        <title>Mucilaginibacter sp. isolated from the gut of Protaetia brevitarsis seulensis larvae.</title>
        <authorList>
            <person name="Won M."/>
            <person name="Kim S.-J."/>
            <person name="Kwon S.-W."/>
        </authorList>
    </citation>
    <scope>NUCLEOTIDE SEQUENCE [LARGE SCALE GENOMIC DNA]</scope>
    <source>
        <strain evidence="1 2">CFWR-12</strain>
    </source>
</reference>
<dbReference type="InterPro" id="IPR024747">
    <property type="entry name" value="Pyridox_Oxase-rel"/>
</dbReference>